<dbReference type="InterPro" id="IPR036282">
    <property type="entry name" value="Glutathione-S-Trfase_C_sf"/>
</dbReference>
<dbReference type="EMBL" id="KI925462">
    <property type="protein sequence ID" value="ETW77982.1"/>
    <property type="molecule type" value="Genomic_DNA"/>
</dbReference>
<dbReference type="SFLD" id="SFLDG01148">
    <property type="entry name" value="Xi_(cytGST)"/>
    <property type="match status" value="1"/>
</dbReference>
<dbReference type="GeneID" id="20672467"/>
<evidence type="ECO:0000313" key="6">
    <source>
        <dbReference type="EMBL" id="ETW77982.1"/>
    </source>
</evidence>
<reference evidence="6 7" key="1">
    <citation type="journal article" date="2012" name="New Phytol.">
        <title>Insight into trade-off between wood decay and parasitism from the genome of a fungal forest pathogen.</title>
        <authorList>
            <person name="Olson A."/>
            <person name="Aerts A."/>
            <person name="Asiegbu F."/>
            <person name="Belbahri L."/>
            <person name="Bouzid O."/>
            <person name="Broberg A."/>
            <person name="Canback B."/>
            <person name="Coutinho P.M."/>
            <person name="Cullen D."/>
            <person name="Dalman K."/>
            <person name="Deflorio G."/>
            <person name="van Diepen L.T."/>
            <person name="Dunand C."/>
            <person name="Duplessis S."/>
            <person name="Durling M."/>
            <person name="Gonthier P."/>
            <person name="Grimwood J."/>
            <person name="Fossdal C.G."/>
            <person name="Hansson D."/>
            <person name="Henrissat B."/>
            <person name="Hietala A."/>
            <person name="Himmelstrand K."/>
            <person name="Hoffmeister D."/>
            <person name="Hogberg N."/>
            <person name="James T.Y."/>
            <person name="Karlsson M."/>
            <person name="Kohler A."/>
            <person name="Kues U."/>
            <person name="Lee Y.H."/>
            <person name="Lin Y.C."/>
            <person name="Lind M."/>
            <person name="Lindquist E."/>
            <person name="Lombard V."/>
            <person name="Lucas S."/>
            <person name="Lunden K."/>
            <person name="Morin E."/>
            <person name="Murat C."/>
            <person name="Park J."/>
            <person name="Raffaello T."/>
            <person name="Rouze P."/>
            <person name="Salamov A."/>
            <person name="Schmutz J."/>
            <person name="Solheim H."/>
            <person name="Stahlberg J."/>
            <person name="Velez H."/>
            <person name="de Vries R.P."/>
            <person name="Wiebenga A."/>
            <person name="Woodward S."/>
            <person name="Yakovlev I."/>
            <person name="Garbelotto M."/>
            <person name="Martin F."/>
            <person name="Grigoriev I.V."/>
            <person name="Stenlid J."/>
        </authorList>
    </citation>
    <scope>NUCLEOTIDE SEQUENCE [LARGE SCALE GENOMIC DNA]</scope>
    <source>
        <strain evidence="6 7">TC 32-1</strain>
    </source>
</reference>
<dbReference type="InterPro" id="IPR010987">
    <property type="entry name" value="Glutathione-S-Trfase_C-like"/>
</dbReference>
<dbReference type="InterPro" id="IPR047047">
    <property type="entry name" value="GST_Omega-like_C"/>
</dbReference>
<dbReference type="InterPro" id="IPR004045">
    <property type="entry name" value="Glutathione_S-Trfase_N"/>
</dbReference>
<dbReference type="eggNOG" id="KOG2903">
    <property type="taxonomic scope" value="Eukaryota"/>
</dbReference>
<dbReference type="RefSeq" id="XP_009549636.1">
    <property type="nucleotide sequence ID" value="XM_009551341.1"/>
</dbReference>
<feature type="active site" description="Proton donor/acceptor" evidence="1">
    <location>
        <position position="191"/>
    </location>
</feature>
<dbReference type="InterPro" id="IPR036249">
    <property type="entry name" value="Thioredoxin-like_sf"/>
</dbReference>
<feature type="binding site" evidence="2">
    <location>
        <position position="87"/>
    </location>
    <ligand>
        <name>glutathione</name>
        <dbReference type="ChEBI" id="CHEBI:57925"/>
    </ligand>
</feature>
<name>W4JWP8_HETIT</name>
<dbReference type="SFLD" id="SFLDG01206">
    <property type="entry name" value="Xi.1"/>
    <property type="match status" value="1"/>
</dbReference>
<keyword evidence="6" id="KW-0808">Transferase</keyword>
<dbReference type="HOGENOM" id="CLU_037263_0_1_1"/>
<feature type="compositionally biased region" description="Polar residues" evidence="4">
    <location>
        <begin position="1"/>
        <end position="10"/>
    </location>
</feature>
<dbReference type="InParanoid" id="W4JWP8"/>
<dbReference type="SUPFAM" id="SSF47616">
    <property type="entry name" value="GST C-terminal domain-like"/>
    <property type="match status" value="1"/>
</dbReference>
<proteinExistence type="predicted"/>
<dbReference type="Proteomes" id="UP000030671">
    <property type="component" value="Unassembled WGS sequence"/>
</dbReference>
<dbReference type="InterPro" id="IPR016639">
    <property type="entry name" value="GST_Omega/GSH"/>
</dbReference>
<dbReference type="CDD" id="cd03190">
    <property type="entry name" value="GST_C_Omega_like"/>
    <property type="match status" value="1"/>
</dbReference>
<organism evidence="6 7">
    <name type="scientific">Heterobasidion irregulare (strain TC 32-1)</name>
    <dbReference type="NCBI Taxonomy" id="747525"/>
    <lineage>
        <taxon>Eukaryota</taxon>
        <taxon>Fungi</taxon>
        <taxon>Dikarya</taxon>
        <taxon>Basidiomycota</taxon>
        <taxon>Agaricomycotina</taxon>
        <taxon>Agaricomycetes</taxon>
        <taxon>Russulales</taxon>
        <taxon>Bondarzewiaceae</taxon>
        <taxon>Heterobasidion</taxon>
        <taxon>Heterobasidion annosum species complex</taxon>
    </lineage>
</organism>
<dbReference type="InterPro" id="IPR040079">
    <property type="entry name" value="Glutathione_S-Trfase"/>
</dbReference>
<feature type="binding site" evidence="2">
    <location>
        <begin position="141"/>
        <end position="142"/>
    </location>
    <ligand>
        <name>glutathione</name>
        <dbReference type="ChEBI" id="CHEBI:57925"/>
    </ligand>
</feature>
<evidence type="ECO:0000256" key="3">
    <source>
        <dbReference type="PIRSR" id="PIRSR015753-3"/>
    </source>
</evidence>
<dbReference type="SFLD" id="SFLDS00019">
    <property type="entry name" value="Glutathione_Transferase_(cytos"/>
    <property type="match status" value="1"/>
</dbReference>
<feature type="domain" description="GST C-terminal" evidence="5">
    <location>
        <begin position="168"/>
        <end position="294"/>
    </location>
</feature>
<sequence length="318" mass="36100">MSTTAVSQANPAEKKGEPDGSFKRPASSFRSFVEKGGQFPPENNRYHLYVAYGCPFASRTLIVRKLKGLEDIISVTVCSPRFGPNGWPFASVEPFPGAEVDPLYDSKYVRDLYLRADPNYAGKFTVPLLWDKKEHTIVNNESSEIIRILNTAFNAFLPEEKAALDYYPPELRAEIDTVNEFIYDGINDGVYKAGFAKTSEAFNPAVIHLFETLDRVEALLAGKTYLVGERLTEADVRLFVTIIRFDTAYVGHFKCNLRTIRGGYPNIHLWLRRLYWRNDAFQSTTDFDHIKTFYFWGQPAINPTRIVPIGPVPHIEAL</sequence>
<dbReference type="Pfam" id="PF13409">
    <property type="entry name" value="GST_N_2"/>
    <property type="match status" value="1"/>
</dbReference>
<feature type="compositionally biased region" description="Basic and acidic residues" evidence="4">
    <location>
        <begin position="12"/>
        <end position="22"/>
    </location>
</feature>
<feature type="site" description="Lowers pKa of active site Cys" evidence="3">
    <location>
        <position position="249"/>
    </location>
</feature>
<protein>
    <submittedName>
        <fullName evidence="6">Glutathione S-transferase</fullName>
    </submittedName>
</protein>
<dbReference type="GO" id="GO:0005737">
    <property type="term" value="C:cytoplasm"/>
    <property type="evidence" value="ECO:0007669"/>
    <property type="project" value="TreeGrafter"/>
</dbReference>
<dbReference type="PANTHER" id="PTHR32419">
    <property type="entry name" value="GLUTATHIONYL-HYDROQUINONE REDUCTASE"/>
    <property type="match status" value="1"/>
</dbReference>
<feature type="binding site" evidence="2">
    <location>
        <begin position="123"/>
        <end position="126"/>
    </location>
    <ligand>
        <name>glutathione</name>
        <dbReference type="ChEBI" id="CHEBI:57925"/>
    </ligand>
</feature>
<feature type="active site" description="Nucleophile" evidence="1">
    <location>
        <position position="54"/>
    </location>
</feature>
<dbReference type="Gene3D" id="3.40.30.10">
    <property type="entry name" value="Glutaredoxin"/>
    <property type="match status" value="1"/>
</dbReference>
<feature type="region of interest" description="Disordered" evidence="4">
    <location>
        <begin position="1"/>
        <end position="25"/>
    </location>
</feature>
<dbReference type="Pfam" id="PF13410">
    <property type="entry name" value="GST_C_2"/>
    <property type="match status" value="1"/>
</dbReference>
<dbReference type="STRING" id="747525.W4JWP8"/>
<dbReference type="OrthoDB" id="2309723at2759"/>
<dbReference type="KEGG" id="hir:HETIRDRAFT_39076"/>
<evidence type="ECO:0000256" key="2">
    <source>
        <dbReference type="PIRSR" id="PIRSR015753-2"/>
    </source>
</evidence>
<accession>W4JWP8</accession>
<dbReference type="PANTHER" id="PTHR32419:SF6">
    <property type="entry name" value="GLUTATHIONE S-TRANSFERASE OMEGA-LIKE 1-RELATED"/>
    <property type="match status" value="1"/>
</dbReference>
<dbReference type="AlphaFoldDB" id="W4JWP8"/>
<evidence type="ECO:0000256" key="1">
    <source>
        <dbReference type="PIRSR" id="PIRSR015753-1"/>
    </source>
</evidence>
<keyword evidence="7" id="KW-1185">Reference proteome</keyword>
<dbReference type="GO" id="GO:0004364">
    <property type="term" value="F:glutathione transferase activity"/>
    <property type="evidence" value="ECO:0007669"/>
    <property type="project" value="InterPro"/>
</dbReference>
<dbReference type="PIRSF" id="PIRSF015753">
    <property type="entry name" value="GST"/>
    <property type="match status" value="1"/>
</dbReference>
<feature type="site" description="Lowers pKa of active site Cys" evidence="3">
    <location>
        <position position="294"/>
    </location>
</feature>
<gene>
    <name evidence="6" type="primary">GST11</name>
    <name evidence="6" type="ORF">HETIRDRAFT_39076</name>
</gene>
<evidence type="ECO:0000256" key="4">
    <source>
        <dbReference type="SAM" id="MobiDB-lite"/>
    </source>
</evidence>
<evidence type="ECO:0000313" key="7">
    <source>
        <dbReference type="Proteomes" id="UP000030671"/>
    </source>
</evidence>
<dbReference type="PROSITE" id="PS50405">
    <property type="entry name" value="GST_CTER"/>
    <property type="match status" value="1"/>
</dbReference>
<dbReference type="FunCoup" id="W4JWP8">
    <property type="interactions" value="198"/>
</dbReference>
<dbReference type="SUPFAM" id="SSF52833">
    <property type="entry name" value="Thioredoxin-like"/>
    <property type="match status" value="1"/>
</dbReference>
<dbReference type="Gene3D" id="1.20.1050.10">
    <property type="match status" value="1"/>
</dbReference>
<evidence type="ECO:0000259" key="5">
    <source>
        <dbReference type="PROSITE" id="PS50405"/>
    </source>
</evidence>